<keyword evidence="8" id="KW-0804">Transcription</keyword>
<feature type="compositionally biased region" description="Low complexity" evidence="11">
    <location>
        <begin position="140"/>
        <end position="149"/>
    </location>
</feature>
<evidence type="ECO:0000256" key="11">
    <source>
        <dbReference type="SAM" id="MobiDB-lite"/>
    </source>
</evidence>
<evidence type="ECO:0000256" key="8">
    <source>
        <dbReference type="ARBA" id="ARBA00023163"/>
    </source>
</evidence>
<feature type="compositionally biased region" description="Low complexity" evidence="11">
    <location>
        <begin position="161"/>
        <end position="175"/>
    </location>
</feature>
<evidence type="ECO:0000256" key="5">
    <source>
        <dbReference type="ARBA" id="ARBA00022833"/>
    </source>
</evidence>
<protein>
    <submittedName>
        <fullName evidence="14">Nuclear receptor domain-containing protein</fullName>
    </submittedName>
</protein>
<evidence type="ECO:0000256" key="4">
    <source>
        <dbReference type="ARBA" id="ARBA00022771"/>
    </source>
</evidence>
<keyword evidence="9" id="KW-0675">Receptor</keyword>
<evidence type="ECO:0000256" key="3">
    <source>
        <dbReference type="ARBA" id="ARBA00022723"/>
    </source>
</evidence>
<comment type="similarity">
    <text evidence="2">Belongs to the nuclear hormone receptor family.</text>
</comment>
<dbReference type="PRINTS" id="PR00047">
    <property type="entry name" value="STROIDFINGER"/>
</dbReference>
<reference evidence="14" key="1">
    <citation type="submission" date="2022-11" db="UniProtKB">
        <authorList>
            <consortium name="WormBaseParasite"/>
        </authorList>
    </citation>
    <scope>IDENTIFICATION</scope>
</reference>
<keyword evidence="7" id="KW-0238">DNA-binding</keyword>
<dbReference type="InterPro" id="IPR001628">
    <property type="entry name" value="Znf_hrmn_rcpt"/>
</dbReference>
<name>A0A915DWT7_9BILA</name>
<dbReference type="InterPro" id="IPR013088">
    <property type="entry name" value="Znf_NHR/GATA"/>
</dbReference>
<dbReference type="PANTHER" id="PTHR24082:SF508">
    <property type="entry name" value="NUCLEAR HORMONE RECEPTOR FAMILY MEMBER NHR-48"/>
    <property type="match status" value="1"/>
</dbReference>
<dbReference type="GO" id="GO:0045944">
    <property type="term" value="P:positive regulation of transcription by RNA polymerase II"/>
    <property type="evidence" value="ECO:0007669"/>
    <property type="project" value="TreeGrafter"/>
</dbReference>
<evidence type="ECO:0000259" key="12">
    <source>
        <dbReference type="PROSITE" id="PS51030"/>
    </source>
</evidence>
<dbReference type="InterPro" id="IPR050234">
    <property type="entry name" value="Nuclear_hormone_rcpt_NR1"/>
</dbReference>
<dbReference type="PROSITE" id="PS51030">
    <property type="entry name" value="NUCLEAR_REC_DBD_2"/>
    <property type="match status" value="1"/>
</dbReference>
<keyword evidence="4" id="KW-0863">Zinc-finger</keyword>
<sequence length="287" mass="32656">MNTTSTFHFQQQPENQLNHHFNNNNINYISGGSINCVNNTNTTGFCYEGQQQQRQRPTAFFHAGSESPPDTQNYECDEEESQYSLSEFSQIHLADQDSHHQHHLTNGTAGHVGPTNFAGTHNQHHFQGFVNNHSGLLNSSASVSNNNTSNRKRALSFNNGTNTGTANSPSAASNSSDKRAATKVCRVCGDKAYSYNFNVITCESCKAFFRRNANKEKEIRCPFNEQCDINIVSRRFCQRCRLQKCFRVGMKKEWIMSEEARLEKKQRIQDNRERRMAERQAEAVLKS</sequence>
<feature type="domain" description="Nuclear receptor" evidence="12">
    <location>
        <begin position="182"/>
        <end position="257"/>
    </location>
</feature>
<keyword evidence="13" id="KW-1185">Reference proteome</keyword>
<organism evidence="13 14">
    <name type="scientific">Ditylenchus dipsaci</name>
    <dbReference type="NCBI Taxonomy" id="166011"/>
    <lineage>
        <taxon>Eukaryota</taxon>
        <taxon>Metazoa</taxon>
        <taxon>Ecdysozoa</taxon>
        <taxon>Nematoda</taxon>
        <taxon>Chromadorea</taxon>
        <taxon>Rhabditida</taxon>
        <taxon>Tylenchina</taxon>
        <taxon>Tylenchomorpha</taxon>
        <taxon>Sphaerularioidea</taxon>
        <taxon>Anguinidae</taxon>
        <taxon>Anguininae</taxon>
        <taxon>Ditylenchus</taxon>
    </lineage>
</organism>
<dbReference type="GO" id="GO:0000978">
    <property type="term" value="F:RNA polymerase II cis-regulatory region sequence-specific DNA binding"/>
    <property type="evidence" value="ECO:0007669"/>
    <property type="project" value="TreeGrafter"/>
</dbReference>
<feature type="region of interest" description="Disordered" evidence="11">
    <location>
        <begin position="140"/>
        <end position="176"/>
    </location>
</feature>
<dbReference type="Pfam" id="PF00105">
    <property type="entry name" value="zf-C4"/>
    <property type="match status" value="1"/>
</dbReference>
<evidence type="ECO:0000313" key="14">
    <source>
        <dbReference type="WBParaSite" id="jg23570.2"/>
    </source>
</evidence>
<dbReference type="SMART" id="SM00399">
    <property type="entry name" value="ZnF_C4"/>
    <property type="match status" value="1"/>
</dbReference>
<dbReference type="GO" id="GO:0008270">
    <property type="term" value="F:zinc ion binding"/>
    <property type="evidence" value="ECO:0007669"/>
    <property type="project" value="UniProtKB-KW"/>
</dbReference>
<evidence type="ECO:0000256" key="2">
    <source>
        <dbReference type="ARBA" id="ARBA00005993"/>
    </source>
</evidence>
<keyword evidence="3" id="KW-0479">Metal-binding</keyword>
<comment type="subcellular location">
    <subcellularLocation>
        <location evidence="1">Nucleus</location>
    </subcellularLocation>
</comment>
<keyword evidence="6" id="KW-0805">Transcription regulation</keyword>
<evidence type="ECO:0000256" key="7">
    <source>
        <dbReference type="ARBA" id="ARBA00023125"/>
    </source>
</evidence>
<dbReference type="PANTHER" id="PTHR24082">
    <property type="entry name" value="NUCLEAR HORMONE RECEPTOR"/>
    <property type="match status" value="1"/>
</dbReference>
<dbReference type="GO" id="GO:0005634">
    <property type="term" value="C:nucleus"/>
    <property type="evidence" value="ECO:0007669"/>
    <property type="project" value="UniProtKB-SubCell"/>
</dbReference>
<evidence type="ECO:0000256" key="9">
    <source>
        <dbReference type="ARBA" id="ARBA00023170"/>
    </source>
</evidence>
<dbReference type="SUPFAM" id="SSF57716">
    <property type="entry name" value="Glucocorticoid receptor-like (DNA-binding domain)"/>
    <property type="match status" value="1"/>
</dbReference>
<evidence type="ECO:0000313" key="13">
    <source>
        <dbReference type="Proteomes" id="UP000887574"/>
    </source>
</evidence>
<dbReference type="Gene3D" id="3.30.50.10">
    <property type="entry name" value="Erythroid Transcription Factor GATA-1, subunit A"/>
    <property type="match status" value="1"/>
</dbReference>
<dbReference type="GO" id="GO:0006950">
    <property type="term" value="P:response to stress"/>
    <property type="evidence" value="ECO:0007669"/>
    <property type="project" value="UniProtKB-ARBA"/>
</dbReference>
<evidence type="ECO:0000256" key="10">
    <source>
        <dbReference type="ARBA" id="ARBA00023242"/>
    </source>
</evidence>
<dbReference type="GO" id="GO:0004879">
    <property type="term" value="F:nuclear receptor activity"/>
    <property type="evidence" value="ECO:0007669"/>
    <property type="project" value="TreeGrafter"/>
</dbReference>
<evidence type="ECO:0000256" key="1">
    <source>
        <dbReference type="ARBA" id="ARBA00004123"/>
    </source>
</evidence>
<keyword evidence="5" id="KW-0862">Zinc</keyword>
<evidence type="ECO:0000256" key="6">
    <source>
        <dbReference type="ARBA" id="ARBA00023015"/>
    </source>
</evidence>
<dbReference type="GO" id="GO:0030154">
    <property type="term" value="P:cell differentiation"/>
    <property type="evidence" value="ECO:0007669"/>
    <property type="project" value="TreeGrafter"/>
</dbReference>
<dbReference type="CDD" id="cd06966">
    <property type="entry name" value="NR_DBD_CAR"/>
    <property type="match status" value="1"/>
</dbReference>
<proteinExistence type="inferred from homology"/>
<dbReference type="PROSITE" id="PS00031">
    <property type="entry name" value="NUCLEAR_REC_DBD_1"/>
    <property type="match status" value="1"/>
</dbReference>
<dbReference type="Proteomes" id="UP000887574">
    <property type="component" value="Unplaced"/>
</dbReference>
<dbReference type="FunFam" id="3.30.50.10:FF:000042">
    <property type="entry name" value="Nuclear hormone receptor HR96"/>
    <property type="match status" value="1"/>
</dbReference>
<keyword evidence="10" id="KW-0539">Nucleus</keyword>
<dbReference type="AlphaFoldDB" id="A0A915DWT7"/>
<dbReference type="GO" id="GO:0000122">
    <property type="term" value="P:negative regulation of transcription by RNA polymerase II"/>
    <property type="evidence" value="ECO:0007669"/>
    <property type="project" value="TreeGrafter"/>
</dbReference>
<accession>A0A915DWT7</accession>
<dbReference type="WBParaSite" id="jg23570.2">
    <property type="protein sequence ID" value="jg23570.2"/>
    <property type="gene ID" value="jg23570"/>
</dbReference>